<evidence type="ECO:0000256" key="3">
    <source>
        <dbReference type="ARBA" id="ARBA00022679"/>
    </source>
</evidence>
<dbReference type="GO" id="GO:0006304">
    <property type="term" value="P:DNA modification"/>
    <property type="evidence" value="ECO:0007669"/>
    <property type="project" value="InterPro"/>
</dbReference>
<dbReference type="InterPro" id="IPR011639">
    <property type="entry name" value="MethylTrfase_TaqI-like_dom"/>
</dbReference>
<organism evidence="7 8">
    <name type="scientific">Prevotella communis</name>
    <dbReference type="NCBI Taxonomy" id="2913614"/>
    <lineage>
        <taxon>Bacteria</taxon>
        <taxon>Pseudomonadati</taxon>
        <taxon>Bacteroidota</taxon>
        <taxon>Bacteroidia</taxon>
        <taxon>Bacteroidales</taxon>
        <taxon>Prevotellaceae</taxon>
        <taxon>Prevotella</taxon>
    </lineage>
</organism>
<dbReference type="Gene3D" id="3.40.50.150">
    <property type="entry name" value="Vaccinia Virus protein VP39"/>
    <property type="match status" value="1"/>
</dbReference>
<keyword evidence="4" id="KW-0949">S-adenosyl-L-methionine</keyword>
<keyword evidence="8" id="KW-1185">Reference proteome</keyword>
<reference evidence="8" key="1">
    <citation type="submission" date="2016-10" db="EMBL/GenBank/DDBJ databases">
        <authorList>
            <person name="Varghese N."/>
            <person name="Submissions S."/>
        </authorList>
    </citation>
    <scope>NUCLEOTIDE SEQUENCE [LARGE SCALE GENOMIC DNA]</scope>
    <source>
        <strain evidence="8">BP1-148</strain>
    </source>
</reference>
<evidence type="ECO:0000256" key="4">
    <source>
        <dbReference type="ARBA" id="ARBA00022691"/>
    </source>
</evidence>
<dbReference type="GO" id="GO:0003676">
    <property type="term" value="F:nucleic acid binding"/>
    <property type="evidence" value="ECO:0007669"/>
    <property type="project" value="InterPro"/>
</dbReference>
<keyword evidence="2" id="KW-0489">Methyltransferase</keyword>
<dbReference type="InterPro" id="IPR002052">
    <property type="entry name" value="DNA_methylase_N6_adenine_CS"/>
</dbReference>
<dbReference type="AlphaFoldDB" id="A0A1G7XUH0"/>
<dbReference type="InterPro" id="IPR029063">
    <property type="entry name" value="SAM-dependent_MTases_sf"/>
</dbReference>
<evidence type="ECO:0000313" key="7">
    <source>
        <dbReference type="EMBL" id="SDG87683.1"/>
    </source>
</evidence>
<feature type="domain" description="Type II methyltransferase M.TaqI-like" evidence="6">
    <location>
        <begin position="495"/>
        <end position="662"/>
    </location>
</feature>
<dbReference type="Proteomes" id="UP000198779">
    <property type="component" value="Unassembled WGS sequence"/>
</dbReference>
<dbReference type="Pfam" id="PF07669">
    <property type="entry name" value="Eco57I"/>
    <property type="match status" value="1"/>
</dbReference>
<comment type="catalytic activity">
    <reaction evidence="5">
        <text>a 2'-deoxyadenosine in DNA + S-adenosyl-L-methionine = an N(6)-methyl-2'-deoxyadenosine in DNA + S-adenosyl-L-homocysteine + H(+)</text>
        <dbReference type="Rhea" id="RHEA:15197"/>
        <dbReference type="Rhea" id="RHEA-COMP:12418"/>
        <dbReference type="Rhea" id="RHEA-COMP:12419"/>
        <dbReference type="ChEBI" id="CHEBI:15378"/>
        <dbReference type="ChEBI" id="CHEBI:57856"/>
        <dbReference type="ChEBI" id="CHEBI:59789"/>
        <dbReference type="ChEBI" id="CHEBI:90615"/>
        <dbReference type="ChEBI" id="CHEBI:90616"/>
        <dbReference type="EC" id="2.1.1.72"/>
    </reaction>
</comment>
<dbReference type="PROSITE" id="PS00092">
    <property type="entry name" value="N6_MTASE"/>
    <property type="match status" value="1"/>
</dbReference>
<name>A0A1G7XUH0_9BACT</name>
<keyword evidence="3" id="KW-0808">Transferase</keyword>
<dbReference type="GO" id="GO:0009007">
    <property type="term" value="F:site-specific DNA-methyltransferase (adenine-specific) activity"/>
    <property type="evidence" value="ECO:0007669"/>
    <property type="project" value="UniProtKB-EC"/>
</dbReference>
<evidence type="ECO:0000256" key="1">
    <source>
        <dbReference type="ARBA" id="ARBA00011900"/>
    </source>
</evidence>
<evidence type="ECO:0000259" key="6">
    <source>
        <dbReference type="Pfam" id="PF07669"/>
    </source>
</evidence>
<evidence type="ECO:0000313" key="8">
    <source>
        <dbReference type="Proteomes" id="UP000198779"/>
    </source>
</evidence>
<dbReference type="PANTHER" id="PTHR33841">
    <property type="entry name" value="DNA METHYLTRANSFERASE YEEA-RELATED"/>
    <property type="match status" value="1"/>
</dbReference>
<sequence>MLFQKNIVKKYIGLLDEKLITKAWEKYSSYFLNEDIQANIHKIKEEQFQEGFLRELFVKVLDYTINPSPNYNLTTELKNEVGSKKADGAILIDDKVIGVIELKDHKTPDLASIENQAFGYKSKHKDTRLVIISNFEKLRFYIDNAVEYREWDIFHMTIDEFRELYLCLAWTQVERGIPLQMKEESVSSEDQITNALYKDYSQFKRVLFADIVAQNPYQEGNQWANDDKQWQLLLFKKTQKLLDRLLFIFFAEDCLLLTPNSMSQIVDKWKQLKDLDAYVPLYDRIKQYFGYLDTGHQGKPFDVYAYNGGLFKPDEVLDSLVISDDLLAEHTLRLSAYDFESDVDVNILGHIFENSLSEIEEVTQQINSGQAPQTSKRKQDGVFYTPQYITKYIVENTVGRLCAEKKRELHIVEDEYLSEQRRKIQTKKRLLEQLHQYRNWLLEITILDPACGSGAFLNAALQFLMAEHKHLDEMEAKVAGSAIVFQDVENSILEHNLYGVDINEESVEIAQLALWLRTAKPHRKLNSLNENIKCGNSLISDPAIAGEKAFYWQEQFPKIFEKGGFDVVIGNPPYVRADSPGNSLDFRNYMTSCGKWETLAGKWDLYIPFLELSIKLSKPTSFCSFIIPDAYCHAEYGKRSLEYMKEHHFLSMIDYFPNIEVFENVGVKSVIVNFDKRGVACFKQRIHDANHQYVEKTIDRYPENLRIDAKQRLLVGKNDMIPLGNVCYITKGIVGNSDEKQYKGEFLVGDLLSDIKDEEHPKLYYEGKDISRWRLLRERYIEYGTDRSPSKWSRKGFTEMFEGSPKLVTMRSPGAFPRTFLDIENGYFNESAIGFKRWIDLKGIDNNSVSKAYKDQEEREKFEEESANYSYKTLLAIFNSSLIRYELNTERRSNIHIYPDDWKRLVLPRVKKEQLISIESLADTMLSLNSQLQTKRSQFLRGVTNNLEGVKITAALQQFDQMDFKGLMTELKKQKIHIPIKEQEEWEDAFNERVAECQKLLAQINATDNEIDNCVFDLYNLTEEERTNVSNSYTSL</sequence>
<dbReference type="PANTHER" id="PTHR33841:SF1">
    <property type="entry name" value="DNA METHYLTRANSFERASE A"/>
    <property type="match status" value="1"/>
</dbReference>
<proteinExistence type="predicted"/>
<evidence type="ECO:0000256" key="5">
    <source>
        <dbReference type="ARBA" id="ARBA00047942"/>
    </source>
</evidence>
<dbReference type="EC" id="2.1.1.72" evidence="1"/>
<dbReference type="PRINTS" id="PR00507">
    <property type="entry name" value="N12N6MTFRASE"/>
</dbReference>
<dbReference type="InterPro" id="IPR050953">
    <property type="entry name" value="N4_N6_ade-DNA_methylase"/>
</dbReference>
<dbReference type="SUPFAM" id="SSF53335">
    <property type="entry name" value="S-adenosyl-L-methionine-dependent methyltransferases"/>
    <property type="match status" value="1"/>
</dbReference>
<accession>A0A1G7XUH0</accession>
<dbReference type="GO" id="GO:0032259">
    <property type="term" value="P:methylation"/>
    <property type="evidence" value="ECO:0007669"/>
    <property type="project" value="UniProtKB-KW"/>
</dbReference>
<dbReference type="RefSeq" id="WP_091818214.1">
    <property type="nucleotide sequence ID" value="NZ_FNCQ01000011.1"/>
</dbReference>
<evidence type="ECO:0000256" key="2">
    <source>
        <dbReference type="ARBA" id="ARBA00022603"/>
    </source>
</evidence>
<dbReference type="STRING" id="645274.SAMN04487901_11186"/>
<protein>
    <recommendedName>
        <fullName evidence="1">site-specific DNA-methyltransferase (adenine-specific)</fullName>
        <ecNumber evidence="1">2.1.1.72</ecNumber>
    </recommendedName>
</protein>
<dbReference type="EMBL" id="FNCQ01000011">
    <property type="protein sequence ID" value="SDG87683.1"/>
    <property type="molecule type" value="Genomic_DNA"/>
</dbReference>
<gene>
    <name evidence="7" type="ORF">SAMN04487901_11186</name>
</gene>